<dbReference type="GO" id="GO:0071949">
    <property type="term" value="F:FAD binding"/>
    <property type="evidence" value="ECO:0007669"/>
    <property type="project" value="InterPro"/>
</dbReference>
<proteinExistence type="inferred from homology"/>
<dbReference type="InterPro" id="IPR036318">
    <property type="entry name" value="FAD-bd_PCMH-like_sf"/>
</dbReference>
<keyword evidence="8 19" id="KW-0132">Cell division</keyword>
<evidence type="ECO:0000256" key="3">
    <source>
        <dbReference type="ARBA" id="ARBA00004496"/>
    </source>
</evidence>
<evidence type="ECO:0000259" key="20">
    <source>
        <dbReference type="PROSITE" id="PS51387"/>
    </source>
</evidence>
<evidence type="ECO:0000256" key="8">
    <source>
        <dbReference type="ARBA" id="ARBA00022618"/>
    </source>
</evidence>
<evidence type="ECO:0000256" key="9">
    <source>
        <dbReference type="ARBA" id="ARBA00022630"/>
    </source>
</evidence>
<evidence type="ECO:0000256" key="13">
    <source>
        <dbReference type="ARBA" id="ARBA00022984"/>
    </source>
</evidence>
<dbReference type="InterPro" id="IPR003170">
    <property type="entry name" value="MurB"/>
</dbReference>
<evidence type="ECO:0000256" key="2">
    <source>
        <dbReference type="ARBA" id="ARBA00003921"/>
    </source>
</evidence>
<keyword evidence="14 19" id="KW-0560">Oxidoreductase</keyword>
<sequence length="353" mass="38807">MLQDTWKTRLFRFAHLQAYGQPTQHATASQSSRTILGRTLYKRKPMTQSSHWLNQIKGEVRSSEMMSQHTSLRIGGPADLFILPQDLDDLKLILRNHGVTPLFFLGEGSNLLISDKGVRGIVVSLKRGFKKITLPEFFNNPQDEECAILKVGAGVKMSYLAKFAAKYGLTGIETLVGVPGSLGGALIMNAGAEGTEIGDVVKNITVLRKDGDLVTYDREQLVFEYRKTTFPEKPCVIVYAELELKSGDAAEIQGRIDDYLKKRSQTQPLSLPNSGSVFKNPEGMKAGKLIEQAGLKGFTVGEASVSIKHANFIVNKGEASASDVHSIIGHVQETVKEQFNVELKTEVIIAGDW</sequence>
<comment type="function">
    <text evidence="2 19">Cell wall formation.</text>
</comment>
<dbReference type="GO" id="GO:0071555">
    <property type="term" value="P:cell wall organization"/>
    <property type="evidence" value="ECO:0007669"/>
    <property type="project" value="UniProtKB-KW"/>
</dbReference>
<protein>
    <recommendedName>
        <fullName evidence="6 19">UDP-N-acetylenolpyruvoylglucosamine reductase</fullName>
        <ecNumber evidence="5 19">1.3.1.98</ecNumber>
    </recommendedName>
    <alternativeName>
        <fullName evidence="17 19">UDP-N-acetylmuramate dehydrogenase</fullName>
    </alternativeName>
</protein>
<evidence type="ECO:0000256" key="15">
    <source>
        <dbReference type="ARBA" id="ARBA00023306"/>
    </source>
</evidence>
<accession>A0A7T0BTF3</accession>
<name>A0A7T0BTF3_9BACT</name>
<evidence type="ECO:0000256" key="14">
    <source>
        <dbReference type="ARBA" id="ARBA00023002"/>
    </source>
</evidence>
<dbReference type="InterPro" id="IPR016169">
    <property type="entry name" value="FAD-bd_PCMH_sub2"/>
</dbReference>
<dbReference type="HAMAP" id="MF_00037">
    <property type="entry name" value="MurB"/>
    <property type="match status" value="1"/>
</dbReference>
<dbReference type="InterPro" id="IPR006094">
    <property type="entry name" value="Oxid_FAD_bind_N"/>
</dbReference>
<dbReference type="NCBIfam" id="TIGR00179">
    <property type="entry name" value="murB"/>
    <property type="match status" value="1"/>
</dbReference>
<evidence type="ECO:0000256" key="4">
    <source>
        <dbReference type="ARBA" id="ARBA00004752"/>
    </source>
</evidence>
<evidence type="ECO:0000256" key="7">
    <source>
        <dbReference type="ARBA" id="ARBA00022490"/>
    </source>
</evidence>
<dbReference type="PANTHER" id="PTHR21071">
    <property type="entry name" value="UDP-N-ACETYLENOLPYRUVOYLGLUCOSAMINE REDUCTASE"/>
    <property type="match status" value="1"/>
</dbReference>
<dbReference type="SUPFAM" id="SSF56194">
    <property type="entry name" value="Uridine diphospho-N-Acetylenolpyruvylglucosamine reductase, MurB, C-terminal domain"/>
    <property type="match status" value="1"/>
</dbReference>
<organism evidence="21 22">
    <name type="scientific">Candidatus Nitronauta litoralis</name>
    <dbReference type="NCBI Taxonomy" id="2705533"/>
    <lineage>
        <taxon>Bacteria</taxon>
        <taxon>Pseudomonadati</taxon>
        <taxon>Nitrospinota/Tectimicrobiota group</taxon>
        <taxon>Nitrospinota</taxon>
        <taxon>Nitrospinia</taxon>
        <taxon>Nitrospinales</taxon>
        <taxon>Nitrospinaceae</taxon>
        <taxon>Candidatus Nitronauta</taxon>
    </lineage>
</organism>
<dbReference type="InterPro" id="IPR016166">
    <property type="entry name" value="FAD-bd_PCMH"/>
</dbReference>
<dbReference type="KEGG" id="nli:G3M70_01725"/>
<keyword evidence="13 19" id="KW-0573">Peptidoglycan synthesis</keyword>
<evidence type="ECO:0000256" key="17">
    <source>
        <dbReference type="ARBA" id="ARBA00031026"/>
    </source>
</evidence>
<gene>
    <name evidence="19 21" type="primary">murB</name>
    <name evidence="21" type="ORF">G3M70_01725</name>
</gene>
<dbReference type="Pfam" id="PF02873">
    <property type="entry name" value="MurB_C"/>
    <property type="match status" value="1"/>
</dbReference>
<dbReference type="GO" id="GO:0051301">
    <property type="term" value="P:cell division"/>
    <property type="evidence" value="ECO:0007669"/>
    <property type="project" value="UniProtKB-KW"/>
</dbReference>
<feature type="domain" description="FAD-binding PCMH-type" evidence="20">
    <location>
        <begin position="73"/>
        <end position="247"/>
    </location>
</feature>
<evidence type="ECO:0000256" key="16">
    <source>
        <dbReference type="ARBA" id="ARBA00023316"/>
    </source>
</evidence>
<evidence type="ECO:0000256" key="6">
    <source>
        <dbReference type="ARBA" id="ARBA00015188"/>
    </source>
</evidence>
<dbReference type="EC" id="1.3.1.98" evidence="5 19"/>
<dbReference type="PANTHER" id="PTHR21071:SF4">
    <property type="entry name" value="UDP-N-ACETYLENOLPYRUVOYLGLUCOSAMINE REDUCTASE"/>
    <property type="match status" value="1"/>
</dbReference>
<comment type="similarity">
    <text evidence="19">Belongs to the MurB family.</text>
</comment>
<evidence type="ECO:0000256" key="18">
    <source>
        <dbReference type="ARBA" id="ARBA00048914"/>
    </source>
</evidence>
<dbReference type="EMBL" id="CP048685">
    <property type="protein sequence ID" value="QPJ60674.1"/>
    <property type="molecule type" value="Genomic_DNA"/>
</dbReference>
<feature type="active site" description="Proton donor" evidence="19">
    <location>
        <position position="276"/>
    </location>
</feature>
<comment type="pathway">
    <text evidence="4 19">Cell wall biogenesis; peptidoglycan biosynthesis.</text>
</comment>
<evidence type="ECO:0000256" key="10">
    <source>
        <dbReference type="ARBA" id="ARBA00022827"/>
    </source>
</evidence>
<dbReference type="Proteomes" id="UP000594688">
    <property type="component" value="Chromosome"/>
</dbReference>
<evidence type="ECO:0000313" key="21">
    <source>
        <dbReference type="EMBL" id="QPJ60674.1"/>
    </source>
</evidence>
<feature type="active site" evidence="19">
    <location>
        <position position="346"/>
    </location>
</feature>
<dbReference type="AlphaFoldDB" id="A0A7T0BTF3"/>
<dbReference type="Gene3D" id="3.30.43.10">
    <property type="entry name" value="Uridine Diphospho-n-acetylenolpyruvylglucosamine Reductase, domain 2"/>
    <property type="match status" value="1"/>
</dbReference>
<dbReference type="InterPro" id="IPR036635">
    <property type="entry name" value="MurB_C_sf"/>
</dbReference>
<reference evidence="21 22" key="1">
    <citation type="submission" date="2020-02" db="EMBL/GenBank/DDBJ databases">
        <title>Genomic and physiological characterization of two novel Nitrospinaceae genera.</title>
        <authorList>
            <person name="Mueller A.J."/>
            <person name="Jung M.-Y."/>
            <person name="Strachan C.R."/>
            <person name="Herbold C.W."/>
            <person name="Kirkegaard R.H."/>
            <person name="Daims H."/>
        </authorList>
    </citation>
    <scope>NUCLEOTIDE SEQUENCE [LARGE SCALE GENOMIC DNA]</scope>
    <source>
        <strain evidence="21">EB</strain>
    </source>
</reference>
<dbReference type="GO" id="GO:0008360">
    <property type="term" value="P:regulation of cell shape"/>
    <property type="evidence" value="ECO:0007669"/>
    <property type="project" value="UniProtKB-KW"/>
</dbReference>
<dbReference type="InterPro" id="IPR016167">
    <property type="entry name" value="FAD-bd_PCMH_sub1"/>
</dbReference>
<keyword evidence="16 19" id="KW-0961">Cell wall biogenesis/degradation</keyword>
<dbReference type="Pfam" id="PF01565">
    <property type="entry name" value="FAD_binding_4"/>
    <property type="match status" value="1"/>
</dbReference>
<dbReference type="SUPFAM" id="SSF56176">
    <property type="entry name" value="FAD-binding/transporter-associated domain-like"/>
    <property type="match status" value="1"/>
</dbReference>
<comment type="subcellular location">
    <subcellularLocation>
        <location evidence="3 19">Cytoplasm</location>
    </subcellularLocation>
</comment>
<keyword evidence="12 19" id="KW-0133">Cell shape</keyword>
<dbReference type="NCBIfam" id="NF010480">
    <property type="entry name" value="PRK13905.1"/>
    <property type="match status" value="1"/>
</dbReference>
<evidence type="ECO:0000256" key="11">
    <source>
        <dbReference type="ARBA" id="ARBA00022857"/>
    </source>
</evidence>
<evidence type="ECO:0000256" key="5">
    <source>
        <dbReference type="ARBA" id="ARBA00012518"/>
    </source>
</evidence>
<keyword evidence="11 19" id="KW-0521">NADP</keyword>
<dbReference type="Gene3D" id="3.90.78.10">
    <property type="entry name" value="UDP-N-acetylenolpyruvoylglucosamine reductase, C-terminal domain"/>
    <property type="match status" value="1"/>
</dbReference>
<evidence type="ECO:0000313" key="22">
    <source>
        <dbReference type="Proteomes" id="UP000594688"/>
    </source>
</evidence>
<dbReference type="InterPro" id="IPR011601">
    <property type="entry name" value="MurB_C"/>
</dbReference>
<keyword evidence="10 19" id="KW-0274">FAD</keyword>
<evidence type="ECO:0000256" key="1">
    <source>
        <dbReference type="ARBA" id="ARBA00001974"/>
    </source>
</evidence>
<keyword evidence="9 19" id="KW-0285">Flavoprotein</keyword>
<dbReference type="GO" id="GO:0005829">
    <property type="term" value="C:cytosol"/>
    <property type="evidence" value="ECO:0007669"/>
    <property type="project" value="TreeGrafter"/>
</dbReference>
<evidence type="ECO:0000256" key="12">
    <source>
        <dbReference type="ARBA" id="ARBA00022960"/>
    </source>
</evidence>
<dbReference type="Gene3D" id="3.30.465.10">
    <property type="match status" value="1"/>
</dbReference>
<comment type="cofactor">
    <cofactor evidence="1 19">
        <name>FAD</name>
        <dbReference type="ChEBI" id="CHEBI:57692"/>
    </cofactor>
</comment>
<keyword evidence="15 19" id="KW-0131">Cell cycle</keyword>
<evidence type="ECO:0000256" key="19">
    <source>
        <dbReference type="HAMAP-Rule" id="MF_00037"/>
    </source>
</evidence>
<dbReference type="GO" id="GO:0009252">
    <property type="term" value="P:peptidoglycan biosynthetic process"/>
    <property type="evidence" value="ECO:0007669"/>
    <property type="project" value="UniProtKB-UniRule"/>
</dbReference>
<keyword evidence="7 19" id="KW-0963">Cytoplasm</keyword>
<dbReference type="PROSITE" id="PS51387">
    <property type="entry name" value="FAD_PCMH"/>
    <property type="match status" value="1"/>
</dbReference>
<dbReference type="GO" id="GO:0008762">
    <property type="term" value="F:UDP-N-acetylmuramate dehydrogenase activity"/>
    <property type="evidence" value="ECO:0007669"/>
    <property type="project" value="UniProtKB-UniRule"/>
</dbReference>
<dbReference type="UniPathway" id="UPA00219"/>
<comment type="catalytic activity">
    <reaction evidence="18 19">
        <text>UDP-N-acetyl-alpha-D-muramate + NADP(+) = UDP-N-acetyl-3-O-(1-carboxyvinyl)-alpha-D-glucosamine + NADPH + H(+)</text>
        <dbReference type="Rhea" id="RHEA:12248"/>
        <dbReference type="ChEBI" id="CHEBI:15378"/>
        <dbReference type="ChEBI" id="CHEBI:57783"/>
        <dbReference type="ChEBI" id="CHEBI:58349"/>
        <dbReference type="ChEBI" id="CHEBI:68483"/>
        <dbReference type="ChEBI" id="CHEBI:70757"/>
        <dbReference type="EC" id="1.3.1.98"/>
    </reaction>
</comment>
<feature type="active site" evidence="19">
    <location>
        <position position="226"/>
    </location>
</feature>